<keyword evidence="1" id="KW-1133">Transmembrane helix</keyword>
<evidence type="ECO:0000313" key="3">
    <source>
        <dbReference type="Proteomes" id="UP000597886"/>
    </source>
</evidence>
<reference evidence="2" key="1">
    <citation type="submission" date="2019-12" db="EMBL/GenBank/DDBJ databases">
        <title>Ruegeria JWLKs population differentiation of coral mucus and skeleton niches.</title>
        <authorList>
            <person name="Luo D."/>
        </authorList>
    </citation>
    <scope>NUCLEOTIDE SEQUENCE</scope>
    <source>
        <strain evidence="2">HKCCD6181</strain>
    </source>
</reference>
<accession>A0AA91BTJ4</accession>
<evidence type="ECO:0000256" key="1">
    <source>
        <dbReference type="SAM" id="Phobius"/>
    </source>
</evidence>
<name>A0AA91BTJ4_9RHOB</name>
<evidence type="ECO:0000313" key="2">
    <source>
        <dbReference type="EMBL" id="NOE20817.1"/>
    </source>
</evidence>
<organism evidence="2 3">
    <name type="scientific">Ruegeria atlantica</name>
    <dbReference type="NCBI Taxonomy" id="81569"/>
    <lineage>
        <taxon>Bacteria</taxon>
        <taxon>Pseudomonadati</taxon>
        <taxon>Pseudomonadota</taxon>
        <taxon>Alphaproteobacteria</taxon>
        <taxon>Rhodobacterales</taxon>
        <taxon>Roseobacteraceae</taxon>
        <taxon>Ruegeria</taxon>
    </lineage>
</organism>
<dbReference type="AlphaFoldDB" id="A0AA91BTJ4"/>
<dbReference type="Proteomes" id="UP000597886">
    <property type="component" value="Unassembled WGS sequence"/>
</dbReference>
<keyword evidence="1" id="KW-0812">Transmembrane</keyword>
<dbReference type="RefSeq" id="WP_171331900.1">
    <property type="nucleotide sequence ID" value="NZ_WVRA01000014.1"/>
</dbReference>
<proteinExistence type="predicted"/>
<dbReference type="EMBL" id="WVRA01000014">
    <property type="protein sequence ID" value="NOE20817.1"/>
    <property type="molecule type" value="Genomic_DNA"/>
</dbReference>
<protein>
    <submittedName>
        <fullName evidence="2">Uncharacterized protein</fullName>
    </submittedName>
</protein>
<keyword evidence="1" id="KW-0472">Membrane</keyword>
<comment type="caution">
    <text evidence="2">The sequence shown here is derived from an EMBL/GenBank/DDBJ whole genome shotgun (WGS) entry which is preliminary data.</text>
</comment>
<gene>
    <name evidence="2" type="ORF">GS634_22025</name>
</gene>
<sequence length="81" mass="8726">MKPGYIFAAIAVVAIIAFGIYMIDIDMTEEAQLPDVELKVEGGNLPEFDAEVGDIEVGTEEVKIDVPTIDIQSPEEANDDG</sequence>
<feature type="transmembrane region" description="Helical" evidence="1">
    <location>
        <begin position="6"/>
        <end position="23"/>
    </location>
</feature>